<dbReference type="OrthoDB" id="5511876at2"/>
<evidence type="ECO:0000256" key="1">
    <source>
        <dbReference type="SAM" id="Phobius"/>
    </source>
</evidence>
<feature type="transmembrane region" description="Helical" evidence="1">
    <location>
        <begin position="220"/>
        <end position="245"/>
    </location>
</feature>
<evidence type="ECO:0000313" key="2">
    <source>
        <dbReference type="EMBL" id="TWT50419.1"/>
    </source>
</evidence>
<dbReference type="Pfam" id="PF02405">
    <property type="entry name" value="MlaE"/>
    <property type="match status" value="1"/>
</dbReference>
<keyword evidence="1" id="KW-0472">Membrane</keyword>
<feature type="transmembrane region" description="Helical" evidence="1">
    <location>
        <begin position="34"/>
        <end position="56"/>
    </location>
</feature>
<keyword evidence="3" id="KW-1185">Reference proteome</keyword>
<keyword evidence="1" id="KW-0812">Transmembrane</keyword>
<evidence type="ECO:0000313" key="3">
    <source>
        <dbReference type="Proteomes" id="UP000316598"/>
    </source>
</evidence>
<feature type="transmembrane region" description="Helical" evidence="1">
    <location>
        <begin position="170"/>
        <end position="199"/>
    </location>
</feature>
<feature type="transmembrane region" description="Helical" evidence="1">
    <location>
        <begin position="265"/>
        <end position="286"/>
    </location>
</feature>
<proteinExistence type="predicted"/>
<gene>
    <name evidence="2" type="primary">mlaE_1</name>
    <name evidence="2" type="ORF">Pla22_31620</name>
</gene>
<accession>A0A5C5WJV3</accession>
<dbReference type="GO" id="GO:0043190">
    <property type="term" value="C:ATP-binding cassette (ABC) transporter complex"/>
    <property type="evidence" value="ECO:0007669"/>
    <property type="project" value="InterPro"/>
</dbReference>
<dbReference type="GO" id="GO:0005548">
    <property type="term" value="F:phospholipid transporter activity"/>
    <property type="evidence" value="ECO:0007669"/>
    <property type="project" value="TreeGrafter"/>
</dbReference>
<organism evidence="2 3">
    <name type="scientific">Rubripirellula amarantea</name>
    <dbReference type="NCBI Taxonomy" id="2527999"/>
    <lineage>
        <taxon>Bacteria</taxon>
        <taxon>Pseudomonadati</taxon>
        <taxon>Planctomycetota</taxon>
        <taxon>Planctomycetia</taxon>
        <taxon>Pirellulales</taxon>
        <taxon>Pirellulaceae</taxon>
        <taxon>Rubripirellula</taxon>
    </lineage>
</organism>
<dbReference type="AlphaFoldDB" id="A0A5C5WJV3"/>
<comment type="caution">
    <text evidence="2">The sequence shown here is derived from an EMBL/GenBank/DDBJ whole genome shotgun (WGS) entry which is preliminary data.</text>
</comment>
<sequence length="290" mass="31233">MSTARKRPIVHRLADTILSGGVTEYLGAQVLRRCATFTSIFAILSATVMLACRPGTWTPPVRAIFARQLLFTSVDAIFLTVRFGAAVGILLIVQAALWIDTLGVTTDVIAPMLWRAIVREIAPLMACMVVIGRSGIAISTELAMMLVNGEIEVLDSQGIDPMTCLVMPRILSIIISVFCLAVILATTMIVTGYVIGWSVGSIRLPWSDFLQVIIREFTSLDLLFFVPKTILAGAFAGAICCIDGLNIRGSVSDVPRVSSRSGIRALTAVFGVSAVLSLLIYGRILVFKIV</sequence>
<keyword evidence="1" id="KW-1133">Transmembrane helix</keyword>
<dbReference type="RefSeq" id="WP_146515650.1">
    <property type="nucleotide sequence ID" value="NZ_SJPI01000002.1"/>
</dbReference>
<dbReference type="PANTHER" id="PTHR30188:SF4">
    <property type="entry name" value="PROTEIN TRIGALACTOSYLDIACYLGLYCEROL 1, CHLOROPLASTIC"/>
    <property type="match status" value="1"/>
</dbReference>
<feature type="transmembrane region" description="Helical" evidence="1">
    <location>
        <begin position="76"/>
        <end position="99"/>
    </location>
</feature>
<dbReference type="PANTHER" id="PTHR30188">
    <property type="entry name" value="ABC TRANSPORTER PERMEASE PROTEIN-RELATED"/>
    <property type="match status" value="1"/>
</dbReference>
<protein>
    <submittedName>
        <fullName evidence="2">Putative phospholipid ABC transporter permease protein MlaE</fullName>
    </submittedName>
</protein>
<name>A0A5C5WJV3_9BACT</name>
<dbReference type="Proteomes" id="UP000316598">
    <property type="component" value="Unassembled WGS sequence"/>
</dbReference>
<dbReference type="InterPro" id="IPR030802">
    <property type="entry name" value="Permease_MalE"/>
</dbReference>
<reference evidence="2 3" key="1">
    <citation type="submission" date="2019-02" db="EMBL/GenBank/DDBJ databases">
        <title>Deep-cultivation of Planctomycetes and their phenomic and genomic characterization uncovers novel biology.</title>
        <authorList>
            <person name="Wiegand S."/>
            <person name="Jogler M."/>
            <person name="Boedeker C."/>
            <person name="Pinto D."/>
            <person name="Vollmers J."/>
            <person name="Rivas-Marin E."/>
            <person name="Kohn T."/>
            <person name="Peeters S.H."/>
            <person name="Heuer A."/>
            <person name="Rast P."/>
            <person name="Oberbeckmann S."/>
            <person name="Bunk B."/>
            <person name="Jeske O."/>
            <person name="Meyerdierks A."/>
            <person name="Storesund J.E."/>
            <person name="Kallscheuer N."/>
            <person name="Luecker S."/>
            <person name="Lage O.M."/>
            <person name="Pohl T."/>
            <person name="Merkel B.J."/>
            <person name="Hornburger P."/>
            <person name="Mueller R.-W."/>
            <person name="Bruemmer F."/>
            <person name="Labrenz M."/>
            <person name="Spormann A.M."/>
            <person name="Op Den Camp H."/>
            <person name="Overmann J."/>
            <person name="Amann R."/>
            <person name="Jetten M.S.M."/>
            <person name="Mascher T."/>
            <person name="Medema M.H."/>
            <person name="Devos D.P."/>
            <person name="Kaster A.-K."/>
            <person name="Ovreas L."/>
            <person name="Rohde M."/>
            <person name="Galperin M.Y."/>
            <person name="Jogler C."/>
        </authorList>
    </citation>
    <scope>NUCLEOTIDE SEQUENCE [LARGE SCALE GENOMIC DNA]</scope>
    <source>
        <strain evidence="2 3">Pla22</strain>
    </source>
</reference>
<dbReference type="EMBL" id="SJPI01000002">
    <property type="protein sequence ID" value="TWT50419.1"/>
    <property type="molecule type" value="Genomic_DNA"/>
</dbReference>